<gene>
    <name evidence="4" type="ORF">niasHS_006356</name>
</gene>
<comment type="caution">
    <text evidence="4">The sequence shown here is derived from an EMBL/GenBank/DDBJ whole genome shotgun (WGS) entry which is preliminary data.</text>
</comment>
<dbReference type="SMART" id="SM00020">
    <property type="entry name" value="Tryp_SPc"/>
    <property type="match status" value="1"/>
</dbReference>
<dbReference type="Pfam" id="PF00089">
    <property type="entry name" value="Trypsin"/>
    <property type="match status" value="1"/>
</dbReference>
<evidence type="ECO:0000256" key="2">
    <source>
        <dbReference type="ARBA" id="ARBA00024195"/>
    </source>
</evidence>
<dbReference type="PRINTS" id="PR00722">
    <property type="entry name" value="CHYMOTRYPSIN"/>
</dbReference>
<dbReference type="AlphaFoldDB" id="A0ABD2JWT7"/>
<evidence type="ECO:0000256" key="1">
    <source>
        <dbReference type="ARBA" id="ARBA00023157"/>
    </source>
</evidence>
<dbReference type="InterPro" id="IPR051487">
    <property type="entry name" value="Ser/Thr_Proteases_Immune/Dev"/>
</dbReference>
<sequence>MTMMMPRQGHSAEQQWHQMFTHGLSFYMPKSSALGRTAQFFVKCTGVLIDYNYVVVAAHCVHWNALQTNICLGEDPGFQLVVKNQLKVFYGSNDITRANVVAVSKISVPSFFDYDKPEPRENDIAVIKLQHRLTIERDFVVPICLLNNPTFLQGQTVTAVGRALADPTSFFGMSGDDLNHLNEIQTEMVSNSYCQRLYSDLRMSYNKSSMICGGVSKKGVLKGDCGGPLQVEKNGVYYLIGLTITSFSAVEYRDIMPDAFTKVSQHCPFIAAHTQNKVHCLTNEYSVEELQNCTKFYDKILFEKYQKTCLFTDFVDGSTKNLCRYP</sequence>
<organism evidence="4 5">
    <name type="scientific">Heterodera schachtii</name>
    <name type="common">Sugarbeet cyst nematode worm</name>
    <name type="synonym">Tylenchus schachtii</name>
    <dbReference type="NCBI Taxonomy" id="97005"/>
    <lineage>
        <taxon>Eukaryota</taxon>
        <taxon>Metazoa</taxon>
        <taxon>Ecdysozoa</taxon>
        <taxon>Nematoda</taxon>
        <taxon>Chromadorea</taxon>
        <taxon>Rhabditida</taxon>
        <taxon>Tylenchina</taxon>
        <taxon>Tylenchomorpha</taxon>
        <taxon>Tylenchoidea</taxon>
        <taxon>Heteroderidae</taxon>
        <taxon>Heteroderinae</taxon>
        <taxon>Heterodera</taxon>
    </lineage>
</organism>
<dbReference type="SUPFAM" id="SSF50494">
    <property type="entry name" value="Trypsin-like serine proteases"/>
    <property type="match status" value="1"/>
</dbReference>
<accession>A0ABD2JWT7</accession>
<dbReference type="InterPro" id="IPR001254">
    <property type="entry name" value="Trypsin_dom"/>
</dbReference>
<dbReference type="InterPro" id="IPR001314">
    <property type="entry name" value="Peptidase_S1A"/>
</dbReference>
<comment type="similarity">
    <text evidence="2">Belongs to the peptidase S1 family. CLIP subfamily.</text>
</comment>
<evidence type="ECO:0000259" key="3">
    <source>
        <dbReference type="PROSITE" id="PS50240"/>
    </source>
</evidence>
<dbReference type="EMBL" id="JBICCN010000085">
    <property type="protein sequence ID" value="KAL3095005.1"/>
    <property type="molecule type" value="Genomic_DNA"/>
</dbReference>
<dbReference type="PANTHER" id="PTHR24256">
    <property type="entry name" value="TRYPTASE-RELATED"/>
    <property type="match status" value="1"/>
</dbReference>
<dbReference type="PROSITE" id="PS50240">
    <property type="entry name" value="TRYPSIN_DOM"/>
    <property type="match status" value="1"/>
</dbReference>
<dbReference type="Gene3D" id="2.40.10.10">
    <property type="entry name" value="Trypsin-like serine proteases"/>
    <property type="match status" value="1"/>
</dbReference>
<reference evidence="4 5" key="1">
    <citation type="submission" date="2024-10" db="EMBL/GenBank/DDBJ databases">
        <authorList>
            <person name="Kim D."/>
        </authorList>
    </citation>
    <scope>NUCLEOTIDE SEQUENCE [LARGE SCALE GENOMIC DNA]</scope>
    <source>
        <strain evidence="4">Taebaek</strain>
    </source>
</reference>
<name>A0ABD2JWT7_HETSC</name>
<dbReference type="InterPro" id="IPR009003">
    <property type="entry name" value="Peptidase_S1_PA"/>
</dbReference>
<keyword evidence="1" id="KW-1015">Disulfide bond</keyword>
<evidence type="ECO:0000313" key="4">
    <source>
        <dbReference type="EMBL" id="KAL3095005.1"/>
    </source>
</evidence>
<proteinExistence type="inferred from homology"/>
<keyword evidence="5" id="KW-1185">Reference proteome</keyword>
<dbReference type="InterPro" id="IPR043504">
    <property type="entry name" value="Peptidase_S1_PA_chymotrypsin"/>
</dbReference>
<protein>
    <recommendedName>
        <fullName evidence="3">Peptidase S1 domain-containing protein</fullName>
    </recommendedName>
</protein>
<evidence type="ECO:0000313" key="5">
    <source>
        <dbReference type="Proteomes" id="UP001620645"/>
    </source>
</evidence>
<dbReference type="Proteomes" id="UP001620645">
    <property type="component" value="Unassembled WGS sequence"/>
</dbReference>
<feature type="domain" description="Peptidase S1" evidence="3">
    <location>
        <begin position="29"/>
        <end position="275"/>
    </location>
</feature>